<accession>A0A7X6BL42</accession>
<reference evidence="1 3" key="2">
    <citation type="submission" date="2020-03" db="EMBL/GenBank/DDBJ databases">
        <title>Genomic Encyclopedia of Type Strains, Phase IV (KMG-IV): sequencing the most valuable type-strain genomes for metagenomic binning, comparative biology and taxonomic classification.</title>
        <authorList>
            <person name="Goeker M."/>
        </authorList>
    </citation>
    <scope>NUCLEOTIDE SEQUENCE [LARGE SCALE GENOMIC DNA]</scope>
    <source>
        <strain evidence="1 3">DSM 105722</strain>
    </source>
</reference>
<organism evidence="1 3">
    <name type="scientific">Butyricimonas paravirosa</name>
    <dbReference type="NCBI Taxonomy" id="1472417"/>
    <lineage>
        <taxon>Bacteria</taxon>
        <taxon>Pseudomonadati</taxon>
        <taxon>Bacteroidota</taxon>
        <taxon>Bacteroidia</taxon>
        <taxon>Bacteroidales</taxon>
        <taxon>Odoribacteraceae</taxon>
        <taxon>Butyricimonas</taxon>
    </lineage>
</organism>
<dbReference type="Proteomes" id="UP001302374">
    <property type="component" value="Chromosome"/>
</dbReference>
<dbReference type="GeneID" id="86893324"/>
<evidence type="ECO:0008006" key="5">
    <source>
        <dbReference type="Google" id="ProtNLM"/>
    </source>
</evidence>
<dbReference type="AlphaFoldDB" id="A0A7X6BL42"/>
<dbReference type="EMBL" id="JAATLI010000010">
    <property type="protein sequence ID" value="NJC19407.1"/>
    <property type="molecule type" value="Genomic_DNA"/>
</dbReference>
<evidence type="ECO:0000313" key="3">
    <source>
        <dbReference type="Proteomes" id="UP000576368"/>
    </source>
</evidence>
<dbReference type="EMBL" id="CP043839">
    <property type="protein sequence ID" value="WOF14122.1"/>
    <property type="molecule type" value="Genomic_DNA"/>
</dbReference>
<dbReference type="Proteomes" id="UP000576368">
    <property type="component" value="Unassembled WGS sequence"/>
</dbReference>
<evidence type="ECO:0000313" key="2">
    <source>
        <dbReference type="EMBL" id="WOF14122.1"/>
    </source>
</evidence>
<protein>
    <recommendedName>
        <fullName evidence="5">Major fimbrial subunit protein N-terminal domain-containing protein</fullName>
    </recommendedName>
</protein>
<gene>
    <name evidence="2" type="ORF">F1644_18475</name>
    <name evidence="1" type="ORF">GGR15_003039</name>
</gene>
<name>A0A7X6BL42_9BACT</name>
<proteinExistence type="predicted"/>
<evidence type="ECO:0000313" key="1">
    <source>
        <dbReference type="EMBL" id="NJC19407.1"/>
    </source>
</evidence>
<dbReference type="RefSeq" id="WP_168044451.1">
    <property type="nucleotide sequence ID" value="NZ_BMPA01000010.1"/>
</dbReference>
<evidence type="ECO:0000313" key="4">
    <source>
        <dbReference type="Proteomes" id="UP001302374"/>
    </source>
</evidence>
<reference evidence="2 4" key="1">
    <citation type="submission" date="2019-09" db="EMBL/GenBank/DDBJ databases">
        <title>Butyricimonas paravirosa DSM 105722 (=214-4 = JCM 18677 = CCUG 65563).</title>
        <authorList>
            <person name="Le Roy T."/>
            <person name="Cani P.D."/>
        </authorList>
    </citation>
    <scope>NUCLEOTIDE SEQUENCE [LARGE SCALE GENOMIC DNA]</scope>
    <source>
        <strain evidence="2 4">DSM 105722</strain>
    </source>
</reference>
<sequence>MIKKIHILGIILASVLLVSCIEERLSADDTESASAYLQVRGNSLLSSTDPLDNEIKNLRILAFKKSTGQCVSNKLYSAELNDVINHPIDEGVYDFVFLANEPNLVSILDGLNGINDYADLGNITYPEQAFRSDVPVPMFQELKNVEVLPNRGGARVDGGEIQSLIELQLERLGTRVDIVLEGEEDLTDYFKGITFYNLPEGITLMSASNASLGRSKNRSFTLTDDAGYFTSVSPSLEQQSRGIVWVKKITRFILPFSNFSPEDDDSKAITLKVDMENRYSPSCHLKIQTKGVAGASKDNYTLPYNSALLLTGTIKAPLNLNIQVTPWGEEQHDWQVQNRYLNVSDINVNITDYNGARITFSSNMPVVKVLPNVIVGSGSQTMETGKVFNDLVLGTGETSTSRFAYTYDAVSGKGSGYMDILLDEYNMDMATFQTNPNGRSTVFRLVLSAEDENGGNSLQREITVNTSQNGIHFAANPWDGYTYIGAFFRENETGERIISMQLPKRTDGALGFWNVKVDNSYKGQVILSTTPSFDPYAGTDNPGRPELYPVRPNEYKTEELVSDGTEIKGKGRIYFRVAWREANNNSGNTGEKTPKYATLTVTYATANWEVSYKLYLRQGEADDYIMNKGTSIASGPLSGVQRSYARKVSPFNLIDPKMKNKDQNYVELYEQTDKKGAEFVDYPTQAGTFYQWGVNKADNTFLAYFRRAYHPAQPFNGTSPTGYWASDQAINKIPIWASSGAGATTDYEYGYGNEFEICPPGYHRPTDGYTNQISYNGPYPNYKWNGVYVDIDGNQVSQTNSSGNIAFSEWRQSLWKNPWQGETVPGNEQVKVGAGTSLVKTAVRERTSPAYQANTDIFLLFGLYADGYFDRRPKKIQSSTTSSVQVGVSVNSPSVAYRGTIVYNPETNASVFFPASGRRKNTAGQLEYAGEAAYYWSSSTAPKTPTWDGIIVRSVWAVEIGSWNPGHLHTLPEFGHSIRCVKDEISSN</sequence>
<keyword evidence="4" id="KW-1185">Reference proteome</keyword>
<dbReference type="PROSITE" id="PS51257">
    <property type="entry name" value="PROKAR_LIPOPROTEIN"/>
    <property type="match status" value="1"/>
</dbReference>